<dbReference type="PANTHER" id="PTHR33376:SF7">
    <property type="entry name" value="C4-DICARBOXYLATE-BINDING PROTEIN DCTB"/>
    <property type="match status" value="1"/>
</dbReference>
<dbReference type="RefSeq" id="WP_345424127.1">
    <property type="nucleotide sequence ID" value="NZ_BAABGT010000083.1"/>
</dbReference>
<name>A0ABP8RYD0_9PSEU</name>
<proteinExistence type="inferred from homology"/>
<dbReference type="PROSITE" id="PS51257">
    <property type="entry name" value="PROKAR_LIPOPROTEIN"/>
    <property type="match status" value="1"/>
</dbReference>
<dbReference type="PANTHER" id="PTHR33376">
    <property type="match status" value="1"/>
</dbReference>
<evidence type="ECO:0000256" key="1">
    <source>
        <dbReference type="ARBA" id="ARBA00009023"/>
    </source>
</evidence>
<evidence type="ECO:0000256" key="3">
    <source>
        <dbReference type="ARBA" id="ARBA00022729"/>
    </source>
</evidence>
<reference evidence="5" key="1">
    <citation type="journal article" date="2019" name="Int. J. Syst. Evol. Microbiol.">
        <title>The Global Catalogue of Microorganisms (GCM) 10K type strain sequencing project: providing services to taxonomists for standard genome sequencing and annotation.</title>
        <authorList>
            <consortium name="The Broad Institute Genomics Platform"/>
            <consortium name="The Broad Institute Genome Sequencing Center for Infectious Disease"/>
            <person name="Wu L."/>
            <person name="Ma J."/>
        </authorList>
    </citation>
    <scope>NUCLEOTIDE SEQUENCE [LARGE SCALE GENOMIC DNA]</scope>
    <source>
        <strain evidence="5">JCM 17906</strain>
    </source>
</reference>
<dbReference type="EMBL" id="BAABGT010000083">
    <property type="protein sequence ID" value="GAA4554534.1"/>
    <property type="molecule type" value="Genomic_DNA"/>
</dbReference>
<dbReference type="InterPro" id="IPR018389">
    <property type="entry name" value="DctP_fam"/>
</dbReference>
<keyword evidence="2" id="KW-0813">Transport</keyword>
<protein>
    <recommendedName>
        <fullName evidence="6">TRAP-type C4-dicarboxylate transport system substrate-binding protein</fullName>
    </recommendedName>
</protein>
<dbReference type="Proteomes" id="UP001501598">
    <property type="component" value="Unassembled WGS sequence"/>
</dbReference>
<evidence type="ECO:0000256" key="2">
    <source>
        <dbReference type="ARBA" id="ARBA00022448"/>
    </source>
</evidence>
<dbReference type="Pfam" id="PF03480">
    <property type="entry name" value="DctP"/>
    <property type="match status" value="1"/>
</dbReference>
<evidence type="ECO:0008006" key="6">
    <source>
        <dbReference type="Google" id="ProtNLM"/>
    </source>
</evidence>
<keyword evidence="3" id="KW-0732">Signal</keyword>
<sequence>MTVIARRASSFRQGIVLGAVTSLCCAVTACSGPSGSATSIAKMDPVELVVNVHSVKGVDQALEFEAFARNVGERTGGKITFDLQYGAVLMPVESSLSGLSDGLADISLIVTSVSNELPRTNAIAGLLSDPDRKLPHTLLAGAAAMYETAVEDPDLRAEYEAQNVELLGGTAVSNDLFCTKPADSVSDLAGRRVRLAGEAWSTQAASIGMVPVQIPLTEAYEALQRGVIDCVIAPMYLLENRQLWDHAKWIIPGVFALNTSLVWGMNKNTFESLPPEAQNILREETATLFRTDISQILTDLSEVATLGPREHGLQFDDPNKIRDVLASGSVALRAASLKKLADAGIADPEAFDTAFQERVARWESSLVAAGLRTSDAANPDAVRDAYAALGNSTSVLNTWFDEIATQLR</sequence>
<dbReference type="Gene3D" id="3.40.190.170">
    <property type="entry name" value="Bacterial extracellular solute-binding protein, family 7"/>
    <property type="match status" value="1"/>
</dbReference>
<dbReference type="InterPro" id="IPR038404">
    <property type="entry name" value="TRAP_DctP_sf"/>
</dbReference>
<accession>A0ABP8RYD0</accession>
<evidence type="ECO:0000313" key="5">
    <source>
        <dbReference type="Proteomes" id="UP001501598"/>
    </source>
</evidence>
<comment type="caution">
    <text evidence="4">The sequence shown here is derived from an EMBL/GenBank/DDBJ whole genome shotgun (WGS) entry which is preliminary data.</text>
</comment>
<gene>
    <name evidence="4" type="ORF">GCM10023175_52650</name>
</gene>
<keyword evidence="5" id="KW-1185">Reference proteome</keyword>
<organism evidence="4 5">
    <name type="scientific">Pseudonocardia xishanensis</name>
    <dbReference type="NCBI Taxonomy" id="630995"/>
    <lineage>
        <taxon>Bacteria</taxon>
        <taxon>Bacillati</taxon>
        <taxon>Actinomycetota</taxon>
        <taxon>Actinomycetes</taxon>
        <taxon>Pseudonocardiales</taxon>
        <taxon>Pseudonocardiaceae</taxon>
        <taxon>Pseudonocardia</taxon>
    </lineage>
</organism>
<comment type="similarity">
    <text evidence="1">Belongs to the bacterial solute-binding protein 7 family.</text>
</comment>
<evidence type="ECO:0000313" key="4">
    <source>
        <dbReference type="EMBL" id="GAA4554534.1"/>
    </source>
</evidence>